<sequence>MPRQRREKTDDQIAAEKRRRADARRLKRAQETSEQRAERLAQGAWQGDNTTEEVCYKYVGCFNRRNDTLTHPLAFPADPAQAKTKFQLYSRLNRLVAVRLEYRSDRKLGDEAQFRKPEPLIFLVHGYTESVSIANGKGPVKIAEHLRSQRHVHMKKRHAGTGNSPQQSSLEECITPVRSKREDANGIPYQFCRALCHAGIPLP</sequence>
<name>A0ACB8CCK7_DERSI</name>
<protein>
    <submittedName>
        <fullName evidence="1">Uncharacterized protein</fullName>
    </submittedName>
</protein>
<evidence type="ECO:0000313" key="1">
    <source>
        <dbReference type="EMBL" id="KAH7940474.1"/>
    </source>
</evidence>
<organism evidence="1 2">
    <name type="scientific">Dermacentor silvarum</name>
    <name type="common">Tick</name>
    <dbReference type="NCBI Taxonomy" id="543639"/>
    <lineage>
        <taxon>Eukaryota</taxon>
        <taxon>Metazoa</taxon>
        <taxon>Ecdysozoa</taxon>
        <taxon>Arthropoda</taxon>
        <taxon>Chelicerata</taxon>
        <taxon>Arachnida</taxon>
        <taxon>Acari</taxon>
        <taxon>Parasitiformes</taxon>
        <taxon>Ixodida</taxon>
        <taxon>Ixodoidea</taxon>
        <taxon>Ixodidae</taxon>
        <taxon>Rhipicephalinae</taxon>
        <taxon>Dermacentor</taxon>
    </lineage>
</organism>
<dbReference type="Proteomes" id="UP000821865">
    <property type="component" value="Chromosome 7"/>
</dbReference>
<proteinExistence type="predicted"/>
<keyword evidence="2" id="KW-1185">Reference proteome</keyword>
<accession>A0ACB8CCK7</accession>
<gene>
    <name evidence="1" type="ORF">HPB49_000356</name>
</gene>
<evidence type="ECO:0000313" key="2">
    <source>
        <dbReference type="Proteomes" id="UP000821865"/>
    </source>
</evidence>
<dbReference type="EMBL" id="CM023476">
    <property type="protein sequence ID" value="KAH7940474.1"/>
    <property type="molecule type" value="Genomic_DNA"/>
</dbReference>
<comment type="caution">
    <text evidence="1">The sequence shown here is derived from an EMBL/GenBank/DDBJ whole genome shotgun (WGS) entry which is preliminary data.</text>
</comment>
<reference evidence="1" key="1">
    <citation type="submission" date="2020-05" db="EMBL/GenBank/DDBJ databases">
        <title>Large-scale comparative analyses of tick genomes elucidate their genetic diversity and vector capacities.</title>
        <authorList>
            <person name="Jia N."/>
            <person name="Wang J."/>
            <person name="Shi W."/>
            <person name="Du L."/>
            <person name="Sun Y."/>
            <person name="Zhan W."/>
            <person name="Jiang J."/>
            <person name="Wang Q."/>
            <person name="Zhang B."/>
            <person name="Ji P."/>
            <person name="Sakyi L.B."/>
            <person name="Cui X."/>
            <person name="Yuan T."/>
            <person name="Jiang B."/>
            <person name="Yang W."/>
            <person name="Lam T.T.-Y."/>
            <person name="Chang Q."/>
            <person name="Ding S."/>
            <person name="Wang X."/>
            <person name="Zhu J."/>
            <person name="Ruan X."/>
            <person name="Zhao L."/>
            <person name="Wei J."/>
            <person name="Que T."/>
            <person name="Du C."/>
            <person name="Cheng J."/>
            <person name="Dai P."/>
            <person name="Han X."/>
            <person name="Huang E."/>
            <person name="Gao Y."/>
            <person name="Liu J."/>
            <person name="Shao H."/>
            <person name="Ye R."/>
            <person name="Li L."/>
            <person name="Wei W."/>
            <person name="Wang X."/>
            <person name="Wang C."/>
            <person name="Yang T."/>
            <person name="Huo Q."/>
            <person name="Li W."/>
            <person name="Guo W."/>
            <person name="Chen H."/>
            <person name="Zhou L."/>
            <person name="Ni X."/>
            <person name="Tian J."/>
            <person name="Zhou Y."/>
            <person name="Sheng Y."/>
            <person name="Liu T."/>
            <person name="Pan Y."/>
            <person name="Xia L."/>
            <person name="Li J."/>
            <person name="Zhao F."/>
            <person name="Cao W."/>
        </authorList>
    </citation>
    <scope>NUCLEOTIDE SEQUENCE</scope>
    <source>
        <strain evidence="1">Dsil-2018</strain>
    </source>
</reference>